<dbReference type="RefSeq" id="WP_232178899.1">
    <property type="nucleotide sequence ID" value="NZ_JAJPWV010000006.1"/>
</dbReference>
<keyword evidence="8" id="KW-0732">Signal</keyword>
<dbReference type="PANTHER" id="PTHR30026">
    <property type="entry name" value="OUTER MEMBRANE PROTEIN TOLC"/>
    <property type="match status" value="1"/>
</dbReference>
<evidence type="ECO:0000256" key="3">
    <source>
        <dbReference type="ARBA" id="ARBA00022448"/>
    </source>
</evidence>
<evidence type="ECO:0000256" key="2">
    <source>
        <dbReference type="ARBA" id="ARBA00007613"/>
    </source>
</evidence>
<gene>
    <name evidence="9" type="ORF">LT679_17160</name>
</gene>
<comment type="similarity">
    <text evidence="2">Belongs to the outer membrane factor (OMF) (TC 1.B.17) family.</text>
</comment>
<evidence type="ECO:0000313" key="9">
    <source>
        <dbReference type="EMBL" id="MCD8742342.1"/>
    </source>
</evidence>
<keyword evidence="10" id="KW-1185">Reference proteome</keyword>
<dbReference type="Gene3D" id="1.20.1600.10">
    <property type="entry name" value="Outer membrane efflux proteins (OEP)"/>
    <property type="match status" value="1"/>
</dbReference>
<evidence type="ECO:0000256" key="8">
    <source>
        <dbReference type="SAM" id="SignalP"/>
    </source>
</evidence>
<dbReference type="SUPFAM" id="SSF56954">
    <property type="entry name" value="Outer membrane efflux proteins (OEP)"/>
    <property type="match status" value="1"/>
</dbReference>
<keyword evidence="5" id="KW-0812">Transmembrane</keyword>
<evidence type="ECO:0000256" key="7">
    <source>
        <dbReference type="ARBA" id="ARBA00023237"/>
    </source>
</evidence>
<reference evidence="9 10" key="1">
    <citation type="submission" date="2021-12" db="EMBL/GenBank/DDBJ databases">
        <title>Mucilaginibacter roseus genome.</title>
        <authorList>
            <person name="Ferreira J.R."/>
            <person name="Newman J.D."/>
        </authorList>
    </citation>
    <scope>NUCLEOTIDE SEQUENCE [LARGE SCALE GENOMIC DNA]</scope>
    <source>
        <strain evidence="9 10">LMG 28454</strain>
    </source>
</reference>
<sequence>MNRYILKRSGLKLLMLALFMPAASVFAQEKITLQRAVELALERNLTIKQAQLSEALTGEDLKQSKYNRLPDLNVNTQGSFNWGRSLDQSTYSFTNQRIFTAFGSLTSQIVLFQGGQLRNQIIQNKIQLEADRTNTTKVKNDLILNVVTTYLTVLTNQDLVKAAGQQIDISKQTLDRANISFKAGNQTVADLSQAKSQLSTAELNRTDAQNQLELSILTLKQYMEMPPETPIEVVRPDVSQLSVQSIFNAQEVLNTALNVNPDVRLAELQRDVLKQAVKVAQGAYYPSLVLFATLGSNYSSIYQRAGRPYATGEFNPIGVVNNATRDTVVTPAFATPFNKPSVFGQLSDNFYQSIGLNLSIPIFRRFATRTAVRKAKIQYQNAEVQAQLSRNNLSKIIYQAVWDAQAAQKRYISAQQTYQANKDAYNAILQRFNVGLVNSLDLNTSLTNFNKAEFDMIQARYQMVFRSKVIDYYLGKPISL</sequence>
<proteinExistence type="inferred from homology"/>
<dbReference type="Proteomes" id="UP001199919">
    <property type="component" value="Unassembled WGS sequence"/>
</dbReference>
<dbReference type="InterPro" id="IPR051906">
    <property type="entry name" value="TolC-like"/>
</dbReference>
<dbReference type="Pfam" id="PF02321">
    <property type="entry name" value="OEP"/>
    <property type="match status" value="2"/>
</dbReference>
<comment type="subcellular location">
    <subcellularLocation>
        <location evidence="1">Cell outer membrane</location>
    </subcellularLocation>
</comment>
<keyword evidence="6" id="KW-0472">Membrane</keyword>
<dbReference type="EMBL" id="JAJPWV010000006">
    <property type="protein sequence ID" value="MCD8742342.1"/>
    <property type="molecule type" value="Genomic_DNA"/>
</dbReference>
<evidence type="ECO:0000256" key="4">
    <source>
        <dbReference type="ARBA" id="ARBA00022452"/>
    </source>
</evidence>
<name>A0ABS8U6R1_9SPHI</name>
<evidence type="ECO:0000313" key="10">
    <source>
        <dbReference type="Proteomes" id="UP001199919"/>
    </source>
</evidence>
<dbReference type="PANTHER" id="PTHR30026:SF20">
    <property type="entry name" value="OUTER MEMBRANE PROTEIN TOLC"/>
    <property type="match status" value="1"/>
</dbReference>
<protein>
    <submittedName>
        <fullName evidence="9">TolC family protein</fullName>
    </submittedName>
</protein>
<keyword evidence="4" id="KW-1134">Transmembrane beta strand</keyword>
<comment type="caution">
    <text evidence="9">The sequence shown here is derived from an EMBL/GenBank/DDBJ whole genome shotgun (WGS) entry which is preliminary data.</text>
</comment>
<evidence type="ECO:0000256" key="1">
    <source>
        <dbReference type="ARBA" id="ARBA00004442"/>
    </source>
</evidence>
<evidence type="ECO:0000256" key="6">
    <source>
        <dbReference type="ARBA" id="ARBA00023136"/>
    </source>
</evidence>
<accession>A0ABS8U6R1</accession>
<evidence type="ECO:0000256" key="5">
    <source>
        <dbReference type="ARBA" id="ARBA00022692"/>
    </source>
</evidence>
<feature type="signal peptide" evidence="8">
    <location>
        <begin position="1"/>
        <end position="27"/>
    </location>
</feature>
<feature type="chain" id="PRO_5045561399" evidence="8">
    <location>
        <begin position="28"/>
        <end position="480"/>
    </location>
</feature>
<keyword evidence="7" id="KW-0998">Cell outer membrane</keyword>
<keyword evidence="3" id="KW-0813">Transport</keyword>
<dbReference type="InterPro" id="IPR003423">
    <property type="entry name" value="OMP_efflux"/>
</dbReference>
<organism evidence="9 10">
    <name type="scientific">Mucilaginibacter roseus</name>
    <dbReference type="NCBI Taxonomy" id="1528868"/>
    <lineage>
        <taxon>Bacteria</taxon>
        <taxon>Pseudomonadati</taxon>
        <taxon>Bacteroidota</taxon>
        <taxon>Sphingobacteriia</taxon>
        <taxon>Sphingobacteriales</taxon>
        <taxon>Sphingobacteriaceae</taxon>
        <taxon>Mucilaginibacter</taxon>
    </lineage>
</organism>